<dbReference type="Proteomes" id="UP000664698">
    <property type="component" value="Unassembled WGS sequence"/>
</dbReference>
<evidence type="ECO:0000313" key="3">
    <source>
        <dbReference type="EMBL" id="MBN7799498.1"/>
    </source>
</evidence>
<keyword evidence="4" id="KW-1185">Reference proteome</keyword>
<dbReference type="EMBL" id="JAFKCW010000001">
    <property type="protein sequence ID" value="MBN7799498.1"/>
    <property type="molecule type" value="Genomic_DNA"/>
</dbReference>
<dbReference type="InterPro" id="IPR023393">
    <property type="entry name" value="START-like_dom_sf"/>
</dbReference>
<dbReference type="InterPro" id="IPR013538">
    <property type="entry name" value="ASHA1/2-like_C"/>
</dbReference>
<comment type="caution">
    <text evidence="3">The sequence shown here is derived from an EMBL/GenBank/DDBJ whole genome shotgun (WGS) entry which is preliminary data.</text>
</comment>
<reference evidence="3 4" key="1">
    <citation type="submission" date="2021-03" db="EMBL/GenBank/DDBJ databases">
        <title>novel species isolated from a fishpond in China.</title>
        <authorList>
            <person name="Lu H."/>
            <person name="Cai Z."/>
        </authorList>
    </citation>
    <scope>NUCLEOTIDE SEQUENCE [LARGE SCALE GENOMIC DNA]</scope>
    <source>
        <strain evidence="3 4">JCM 31546</strain>
    </source>
</reference>
<name>A0ABS3BJL7_9BACT</name>
<comment type="similarity">
    <text evidence="1">Belongs to the AHA1 family.</text>
</comment>
<evidence type="ECO:0000256" key="1">
    <source>
        <dbReference type="ARBA" id="ARBA00006817"/>
    </source>
</evidence>
<dbReference type="Gene3D" id="3.30.530.20">
    <property type="match status" value="1"/>
</dbReference>
<protein>
    <submittedName>
        <fullName evidence="3">SRPBCC domain-containing protein</fullName>
    </submittedName>
</protein>
<dbReference type="Pfam" id="PF08327">
    <property type="entry name" value="AHSA1"/>
    <property type="match status" value="1"/>
</dbReference>
<dbReference type="RefSeq" id="WP_206567489.1">
    <property type="nucleotide sequence ID" value="NZ_JAFKCW010000001.1"/>
</dbReference>
<evidence type="ECO:0000259" key="2">
    <source>
        <dbReference type="Pfam" id="PF08327"/>
    </source>
</evidence>
<gene>
    <name evidence="3" type="ORF">J0A67_01430</name>
</gene>
<organism evidence="3 4">
    <name type="scientific">Algoriphagus aestuariicola</name>
    <dbReference type="NCBI Taxonomy" id="1852016"/>
    <lineage>
        <taxon>Bacteria</taxon>
        <taxon>Pseudomonadati</taxon>
        <taxon>Bacteroidota</taxon>
        <taxon>Cytophagia</taxon>
        <taxon>Cytophagales</taxon>
        <taxon>Cyclobacteriaceae</taxon>
        <taxon>Algoriphagus</taxon>
    </lineage>
</organism>
<feature type="domain" description="Activator of Hsp90 ATPase homologue 1/2-like C-terminal" evidence="2">
    <location>
        <begin position="23"/>
        <end position="147"/>
    </location>
</feature>
<evidence type="ECO:0000313" key="4">
    <source>
        <dbReference type="Proteomes" id="UP000664698"/>
    </source>
</evidence>
<sequence length="151" mass="17112">MIQLNDLKLDNNLISSKSIAINAGPEIVWGILTDPTWISQYLFGAETITDWKPGSAILFRIKFDNQVFIDKGIVVECNEPESLKYRYWSGFCGLEDKPENYSIVSYHIEKIDSKASKLTWSQTGFVDEQSRSSSENSLVNILGQIKSFAEH</sequence>
<proteinExistence type="inferred from homology"/>
<accession>A0ABS3BJL7</accession>
<dbReference type="SUPFAM" id="SSF55961">
    <property type="entry name" value="Bet v1-like"/>
    <property type="match status" value="1"/>
</dbReference>